<comment type="caution">
    <text evidence="1">The sequence shown here is derived from an EMBL/GenBank/DDBJ whole genome shotgun (WGS) entry which is preliminary data.</text>
</comment>
<proteinExistence type="predicted"/>
<sequence length="86" mass="9614">MTAEDVPASAAERLRGCRASLWLDGMFCQARFQTSTTVSTTTSVWFALGCNVLFGLVRMHLYQMYNRCYAVVKIVLVHCCLNCLLG</sequence>
<dbReference type="AlphaFoldDB" id="A0AAV4Q8A8"/>
<keyword evidence="2" id="KW-1185">Reference proteome</keyword>
<evidence type="ECO:0000313" key="2">
    <source>
        <dbReference type="Proteomes" id="UP001054945"/>
    </source>
</evidence>
<evidence type="ECO:0000313" key="1">
    <source>
        <dbReference type="EMBL" id="GIY06263.1"/>
    </source>
</evidence>
<dbReference type="Proteomes" id="UP001054945">
    <property type="component" value="Unassembled WGS sequence"/>
</dbReference>
<reference evidence="1 2" key="1">
    <citation type="submission" date="2021-06" db="EMBL/GenBank/DDBJ databases">
        <title>Caerostris extrusa draft genome.</title>
        <authorList>
            <person name="Kono N."/>
            <person name="Arakawa K."/>
        </authorList>
    </citation>
    <scope>NUCLEOTIDE SEQUENCE [LARGE SCALE GENOMIC DNA]</scope>
</reference>
<protein>
    <submittedName>
        <fullName evidence="1">Uncharacterized protein</fullName>
    </submittedName>
</protein>
<gene>
    <name evidence="1" type="ORF">CEXT_544291</name>
</gene>
<accession>A0AAV4Q8A8</accession>
<organism evidence="1 2">
    <name type="scientific">Caerostris extrusa</name>
    <name type="common">Bark spider</name>
    <name type="synonym">Caerostris bankana</name>
    <dbReference type="NCBI Taxonomy" id="172846"/>
    <lineage>
        <taxon>Eukaryota</taxon>
        <taxon>Metazoa</taxon>
        <taxon>Ecdysozoa</taxon>
        <taxon>Arthropoda</taxon>
        <taxon>Chelicerata</taxon>
        <taxon>Arachnida</taxon>
        <taxon>Araneae</taxon>
        <taxon>Araneomorphae</taxon>
        <taxon>Entelegynae</taxon>
        <taxon>Araneoidea</taxon>
        <taxon>Araneidae</taxon>
        <taxon>Caerostris</taxon>
    </lineage>
</organism>
<dbReference type="EMBL" id="BPLR01005941">
    <property type="protein sequence ID" value="GIY06263.1"/>
    <property type="molecule type" value="Genomic_DNA"/>
</dbReference>
<name>A0AAV4Q8A8_CAEEX</name>